<dbReference type="PANTHER" id="PTHR22807">
    <property type="entry name" value="NOP2 YEAST -RELATED NOL1/NOP2/FMU SUN DOMAIN-CONTAINING"/>
    <property type="match status" value="1"/>
</dbReference>
<organism evidence="7 8">
    <name type="scientific">Rubellimicrobium aerolatum</name>
    <dbReference type="NCBI Taxonomy" id="490979"/>
    <lineage>
        <taxon>Bacteria</taxon>
        <taxon>Pseudomonadati</taxon>
        <taxon>Pseudomonadota</taxon>
        <taxon>Alphaproteobacteria</taxon>
        <taxon>Rhodobacterales</taxon>
        <taxon>Roseobacteraceae</taxon>
        <taxon>Rubellimicrobium</taxon>
    </lineage>
</organism>
<comment type="caution">
    <text evidence="5">Lacks conserved residue(s) required for the propagation of feature annotation.</text>
</comment>
<dbReference type="Gene3D" id="3.40.50.150">
    <property type="entry name" value="Vaccinia Virus protein VP39"/>
    <property type="match status" value="1"/>
</dbReference>
<reference evidence="8" key="1">
    <citation type="journal article" date="2019" name="Int. J. Syst. Evol. Microbiol.">
        <title>The Global Catalogue of Microorganisms (GCM) 10K type strain sequencing project: providing services to taxonomists for standard genome sequencing and annotation.</title>
        <authorList>
            <consortium name="The Broad Institute Genomics Platform"/>
            <consortium name="The Broad Institute Genome Sequencing Center for Infectious Disease"/>
            <person name="Wu L."/>
            <person name="Ma J."/>
        </authorList>
    </citation>
    <scope>NUCLEOTIDE SEQUENCE [LARGE SCALE GENOMIC DNA]</scope>
    <source>
        <strain evidence="8">KACC 11588</strain>
    </source>
</reference>
<keyword evidence="3 5" id="KW-0949">S-adenosyl-L-methionine</keyword>
<dbReference type="RefSeq" id="WP_209837127.1">
    <property type="nucleotide sequence ID" value="NZ_JAGGJP010000001.1"/>
</dbReference>
<evidence type="ECO:0000256" key="5">
    <source>
        <dbReference type="PROSITE-ProRule" id="PRU01023"/>
    </source>
</evidence>
<evidence type="ECO:0000256" key="4">
    <source>
        <dbReference type="ARBA" id="ARBA00022884"/>
    </source>
</evidence>
<gene>
    <name evidence="7" type="ORF">ACFPOC_00865</name>
</gene>
<keyword evidence="8" id="KW-1185">Reference proteome</keyword>
<dbReference type="Proteomes" id="UP001596056">
    <property type="component" value="Unassembled WGS sequence"/>
</dbReference>
<name>A0ABW0S7U2_9RHOB</name>
<keyword evidence="2 5" id="KW-0808">Transferase</keyword>
<dbReference type="PRINTS" id="PR02008">
    <property type="entry name" value="RCMTFAMILY"/>
</dbReference>
<evidence type="ECO:0000256" key="2">
    <source>
        <dbReference type="ARBA" id="ARBA00022679"/>
    </source>
</evidence>
<dbReference type="PROSITE" id="PS51686">
    <property type="entry name" value="SAM_MT_RSMB_NOP"/>
    <property type="match status" value="1"/>
</dbReference>
<dbReference type="GO" id="GO:0032259">
    <property type="term" value="P:methylation"/>
    <property type="evidence" value="ECO:0007669"/>
    <property type="project" value="UniProtKB-KW"/>
</dbReference>
<dbReference type="InterPro" id="IPR049560">
    <property type="entry name" value="MeTrfase_RsmB-F_NOP2_cat"/>
</dbReference>
<dbReference type="InterPro" id="IPR029063">
    <property type="entry name" value="SAM-dependent_MTases_sf"/>
</dbReference>
<dbReference type="EMBL" id="JBHSNA010000001">
    <property type="protein sequence ID" value="MFC5564970.1"/>
    <property type="molecule type" value="Genomic_DNA"/>
</dbReference>
<dbReference type="Gene3D" id="3.30.70.1170">
    <property type="entry name" value="Sun protein, domain 3"/>
    <property type="match status" value="1"/>
</dbReference>
<accession>A0ABW0S7U2</accession>
<sequence>MTPGARLAAAAQILDEVLAGSPAERTLTNWARGARYAGSKDRAAVRDLVYDALRRRRSLAWVGGAGTGRGLLLGLLRLAGTDPASLMTGEGHALPPPTPEETGRALSDAPEAVRLDLPDWLLPRFQAALGDGLEPACAALAARGPVTLRANLARTTRDEAQARLLAEGIETHPDPEVPTALRVTAGATRVAQSRAYAEGLVELQDASSQAAVLRLPLRDGDRVLDHCAGGGGKTLAMGALKRLTLAAHDADARRMADLPARADRAGLKVDLAADPARAAPYDLVLVDAPCSGSGTWRRGPDAKWRLSPDDLDRLCALQDRILDEAAPLVAPTGHLAYATCSILPEEGDDRVAAFLARHPGWTPVDRFVARPDDRGDGFFQIILRRAGPGR</sequence>
<feature type="active site" description="Nucleophile" evidence="5">
    <location>
        <position position="340"/>
    </location>
</feature>
<dbReference type="SUPFAM" id="SSF53335">
    <property type="entry name" value="S-adenosyl-L-methionine-dependent methyltransferases"/>
    <property type="match status" value="1"/>
</dbReference>
<evidence type="ECO:0000256" key="1">
    <source>
        <dbReference type="ARBA" id="ARBA00022603"/>
    </source>
</evidence>
<dbReference type="InterPro" id="IPR001678">
    <property type="entry name" value="MeTrfase_RsmB-F_NOP2_dom"/>
</dbReference>
<feature type="binding site" evidence="5">
    <location>
        <position position="249"/>
    </location>
    <ligand>
        <name>S-adenosyl-L-methionine</name>
        <dbReference type="ChEBI" id="CHEBI:59789"/>
    </ligand>
</feature>
<evidence type="ECO:0000256" key="3">
    <source>
        <dbReference type="ARBA" id="ARBA00022691"/>
    </source>
</evidence>
<comment type="similarity">
    <text evidence="5">Belongs to the class I-like SAM-binding methyltransferase superfamily. RsmB/NOP family.</text>
</comment>
<dbReference type="GO" id="GO:0008168">
    <property type="term" value="F:methyltransferase activity"/>
    <property type="evidence" value="ECO:0007669"/>
    <property type="project" value="UniProtKB-KW"/>
</dbReference>
<comment type="caution">
    <text evidence="7">The sequence shown here is derived from an EMBL/GenBank/DDBJ whole genome shotgun (WGS) entry which is preliminary data.</text>
</comment>
<dbReference type="PANTHER" id="PTHR22807:SF53">
    <property type="entry name" value="RIBOSOMAL RNA SMALL SUBUNIT METHYLTRANSFERASE B-RELATED"/>
    <property type="match status" value="1"/>
</dbReference>
<dbReference type="EC" id="2.1.1.-" evidence="7"/>
<dbReference type="InterPro" id="IPR054728">
    <property type="entry name" value="RsmB-like_ferredoxin"/>
</dbReference>
<evidence type="ECO:0000313" key="7">
    <source>
        <dbReference type="EMBL" id="MFC5564970.1"/>
    </source>
</evidence>
<dbReference type="Pfam" id="PF01189">
    <property type="entry name" value="Methyltr_RsmB-F"/>
    <property type="match status" value="1"/>
</dbReference>
<protein>
    <submittedName>
        <fullName evidence="7">RsmB/NOP family class I SAM-dependent RNA methyltransferase</fullName>
        <ecNumber evidence="7">2.1.1.-</ecNumber>
    </submittedName>
</protein>
<keyword evidence="1 5" id="KW-0489">Methyltransferase</keyword>
<feature type="binding site" evidence="5">
    <location>
        <position position="287"/>
    </location>
    <ligand>
        <name>S-adenosyl-L-methionine</name>
        <dbReference type="ChEBI" id="CHEBI:59789"/>
    </ligand>
</feature>
<dbReference type="InterPro" id="IPR023267">
    <property type="entry name" value="RCMT"/>
</dbReference>
<feature type="domain" description="SAM-dependent MTase RsmB/NOP-type" evidence="6">
    <location>
        <begin position="136"/>
        <end position="390"/>
    </location>
</feature>
<proteinExistence type="inferred from homology"/>
<keyword evidence="4 5" id="KW-0694">RNA-binding</keyword>
<evidence type="ECO:0000313" key="8">
    <source>
        <dbReference type="Proteomes" id="UP001596056"/>
    </source>
</evidence>
<dbReference type="Pfam" id="PF22458">
    <property type="entry name" value="RsmF-B_ferredox"/>
    <property type="match status" value="1"/>
</dbReference>
<evidence type="ECO:0000259" key="6">
    <source>
        <dbReference type="PROSITE" id="PS51686"/>
    </source>
</evidence>